<reference evidence="1 2" key="1">
    <citation type="submission" date="2018-04" db="EMBL/GenBank/DDBJ databases">
        <title>Genomic Encyclopedia of Archaeal and Bacterial Type Strains, Phase II (KMG-II): from individual species to whole genera.</title>
        <authorList>
            <person name="Goeker M."/>
        </authorList>
    </citation>
    <scope>NUCLEOTIDE SEQUENCE [LARGE SCALE GENOMIC DNA]</scope>
    <source>
        <strain evidence="1 2">DSM 22902</strain>
    </source>
</reference>
<dbReference type="AlphaFoldDB" id="A0A2T5XW95"/>
<proteinExistence type="predicted"/>
<accession>A0A2T5XW95</accession>
<sequence>MLKSLFFFVEKIFFYTFADKTIMLDLKALEKELDEVLAQETEHSLTSWIHNRRKEEIISSKERYSSEYNDITEDSFLLEEEIIHL</sequence>
<evidence type="ECO:0000313" key="2">
    <source>
        <dbReference type="Proteomes" id="UP000243985"/>
    </source>
</evidence>
<gene>
    <name evidence="1" type="ORF">C8P65_10332</name>
</gene>
<evidence type="ECO:0000313" key="1">
    <source>
        <dbReference type="EMBL" id="PTX07664.1"/>
    </source>
</evidence>
<protein>
    <submittedName>
        <fullName evidence="1">Uncharacterized protein</fullName>
    </submittedName>
</protein>
<dbReference type="EMBL" id="QBKG01000003">
    <property type="protein sequence ID" value="PTX07664.1"/>
    <property type="molecule type" value="Genomic_DNA"/>
</dbReference>
<name>A0A2T5XW95_9FLAO</name>
<dbReference type="Proteomes" id="UP000243985">
    <property type="component" value="Unassembled WGS sequence"/>
</dbReference>
<organism evidence="1 2">
    <name type="scientific">Capnocytophaga leadbetteri</name>
    <dbReference type="NCBI Taxonomy" id="327575"/>
    <lineage>
        <taxon>Bacteria</taxon>
        <taxon>Pseudomonadati</taxon>
        <taxon>Bacteroidota</taxon>
        <taxon>Flavobacteriia</taxon>
        <taxon>Flavobacteriales</taxon>
        <taxon>Flavobacteriaceae</taxon>
        <taxon>Capnocytophaga</taxon>
    </lineage>
</organism>
<comment type="caution">
    <text evidence="1">The sequence shown here is derived from an EMBL/GenBank/DDBJ whole genome shotgun (WGS) entry which is preliminary data.</text>
</comment>